<proteinExistence type="predicted"/>
<sequence length="234" mass="27903">MLRAYKFRLYPTEEQEMILKNSLDAARFVYNKLLEHKINKYKEEKANISKYSMYPLVKEILNENRSIDILYSQVYVNIIDRLDRSFQNFFRRVKENKLGKKQKVGFPRFKNKDRYRSITYPQYGFKIIDDNLVSLSNIGILKFEYHKEIRGKLKIATVKNDADRWYIVFICDVDPQILKEERLSKMSREEMETNKIVGIDVGIHSLVATSDGEIIDNPKILLKSERILKVRHRQ</sequence>
<dbReference type="InterPro" id="IPR021027">
    <property type="entry name" value="Transposase_put_HTH"/>
</dbReference>
<dbReference type="NCBIfam" id="NF040570">
    <property type="entry name" value="guided_TnpB"/>
    <property type="match status" value="1"/>
</dbReference>
<gene>
    <name evidence="2" type="ORF">IHE51_01310</name>
</gene>
<comment type="caution">
    <text evidence="2">The sequence shown here is derived from an EMBL/GenBank/DDBJ whole genome shotgun (WGS) entry which is preliminary data.</text>
</comment>
<feature type="domain" description="Transposase putative helix-turn-helix" evidence="1">
    <location>
        <begin position="1"/>
        <end position="45"/>
    </location>
</feature>
<dbReference type="Proteomes" id="UP000718571">
    <property type="component" value="Unassembled WGS sequence"/>
</dbReference>
<organism evidence="2 3">
    <name type="scientific">Candidatus Acidifodinimicrobium mancum</name>
    <dbReference type="NCBI Taxonomy" id="2898728"/>
    <lineage>
        <taxon>Archaea</taxon>
        <taxon>Candidatus Parvarchaeota</taxon>
        <taxon>Candidatus Acidifodinimicrobiaceae</taxon>
        <taxon>Candidatus Acidifodinimicrobium</taxon>
    </lineage>
</organism>
<dbReference type="EMBL" id="JADFAR010000015">
    <property type="protein sequence ID" value="MBE5728478.1"/>
    <property type="molecule type" value="Genomic_DNA"/>
</dbReference>
<dbReference type="AlphaFoldDB" id="A0A8T3V223"/>
<dbReference type="Pfam" id="PF12323">
    <property type="entry name" value="HTH_OrfB_IS605"/>
    <property type="match status" value="1"/>
</dbReference>
<protein>
    <submittedName>
        <fullName evidence="2">Transposase</fullName>
    </submittedName>
</protein>
<feature type="non-terminal residue" evidence="2">
    <location>
        <position position="234"/>
    </location>
</feature>
<name>A0A8T3V223_9ARCH</name>
<evidence type="ECO:0000313" key="2">
    <source>
        <dbReference type="EMBL" id="MBE5728478.1"/>
    </source>
</evidence>
<reference evidence="2 3" key="1">
    <citation type="submission" date="2020-09" db="EMBL/GenBank/DDBJ databases">
        <title>Genomic characterization of a novel Parvarchaeota family in acid mine drainage sediments.</title>
        <authorList>
            <person name="Luo Z.-H."/>
        </authorList>
    </citation>
    <scope>NUCLEOTIDE SEQUENCE [LARGE SCALE GENOMIC DNA]</scope>
    <source>
        <strain evidence="2">MAS1_bins.189</strain>
    </source>
</reference>
<accession>A0A8T3V223</accession>
<evidence type="ECO:0000313" key="3">
    <source>
        <dbReference type="Proteomes" id="UP000718571"/>
    </source>
</evidence>
<evidence type="ECO:0000259" key="1">
    <source>
        <dbReference type="Pfam" id="PF12323"/>
    </source>
</evidence>